<dbReference type="GO" id="GO:0016020">
    <property type="term" value="C:membrane"/>
    <property type="evidence" value="ECO:0007669"/>
    <property type="project" value="UniProtKB-SubCell"/>
</dbReference>
<dbReference type="Proteomes" id="UP000070501">
    <property type="component" value="Unassembled WGS sequence"/>
</dbReference>
<dbReference type="AlphaFoldDB" id="A0A136JB99"/>
<dbReference type="FunCoup" id="A0A136JB99">
    <property type="interactions" value="22"/>
</dbReference>
<dbReference type="Pfam" id="PF04479">
    <property type="entry name" value="RTA1"/>
    <property type="match status" value="1"/>
</dbReference>
<evidence type="ECO:0000256" key="3">
    <source>
        <dbReference type="ARBA" id="ARBA00022989"/>
    </source>
</evidence>
<feature type="transmembrane region" description="Helical" evidence="5">
    <location>
        <begin position="203"/>
        <end position="223"/>
    </location>
</feature>
<feature type="transmembrane region" description="Helical" evidence="5">
    <location>
        <begin position="80"/>
        <end position="102"/>
    </location>
</feature>
<comment type="subcellular location">
    <subcellularLocation>
        <location evidence="1">Membrane</location>
        <topology evidence="1">Multi-pass membrane protein</topology>
    </subcellularLocation>
</comment>
<dbReference type="PANTHER" id="PTHR31465">
    <property type="entry name" value="PROTEIN RTA1-RELATED"/>
    <property type="match status" value="1"/>
</dbReference>
<protein>
    <submittedName>
        <fullName evidence="6">RTA1 like protein-domain-containing protein</fullName>
    </submittedName>
</protein>
<evidence type="ECO:0000313" key="6">
    <source>
        <dbReference type="EMBL" id="KXJ94376.1"/>
    </source>
</evidence>
<evidence type="ECO:0000256" key="2">
    <source>
        <dbReference type="ARBA" id="ARBA00022692"/>
    </source>
</evidence>
<evidence type="ECO:0000256" key="4">
    <source>
        <dbReference type="ARBA" id="ARBA00023136"/>
    </source>
</evidence>
<reference evidence="7" key="1">
    <citation type="submission" date="2016-02" db="EMBL/GenBank/DDBJ databases">
        <title>Draft genome sequence of Microdochium bolleyi, a fungal endophyte of beachgrass.</title>
        <authorList>
            <consortium name="DOE Joint Genome Institute"/>
            <person name="David A.S."/>
            <person name="May G."/>
            <person name="Haridas S."/>
            <person name="Lim J."/>
            <person name="Wang M."/>
            <person name="Labutti K."/>
            <person name="Lipzen A."/>
            <person name="Barry K."/>
            <person name="Grigoriev I.V."/>
        </authorList>
    </citation>
    <scope>NUCLEOTIDE SEQUENCE [LARGE SCALE GENOMIC DNA]</scope>
    <source>
        <strain evidence="7">J235TASD1</strain>
    </source>
</reference>
<feature type="transmembrane region" description="Helical" evidence="5">
    <location>
        <begin position="122"/>
        <end position="147"/>
    </location>
</feature>
<feature type="transmembrane region" description="Helical" evidence="5">
    <location>
        <begin position="159"/>
        <end position="182"/>
    </location>
</feature>
<dbReference type="EMBL" id="KQ964247">
    <property type="protein sequence ID" value="KXJ94376.1"/>
    <property type="molecule type" value="Genomic_DNA"/>
</dbReference>
<gene>
    <name evidence="6" type="ORF">Micbo1qcDRAFT_220948</name>
</gene>
<dbReference type="OrthoDB" id="3358017at2759"/>
<dbReference type="InParanoid" id="A0A136JB99"/>
<sequence length="294" mass="32306">MADNNIYQGFKYYYFDPSLPAAATFVALFAITAVVHAAQLVHYRTWYFIPFLIGGICETVGYAARIVSCLQTPKWTLIPYILQSILTLIAPALFAASVYMILGRLVRLVDGARHSLIPLRWLTKIFVTIDIIAFLLQGGGGGILGVAKDLGTMHTGESVIIAGLFVQLVGFSVFIAVAGVFHHRILRAPTAASMNRDIPWQRYLIVLYLVSALILVRSVFRAIEYIQGFGGYLQSTELFLYVFDSTLMFLVMLALNLYHPSRIISAASAQALRAGNVCRERHGAPGAGLCRSPA</sequence>
<keyword evidence="4 5" id="KW-0472">Membrane</keyword>
<dbReference type="PANTHER" id="PTHR31465:SF35">
    <property type="entry name" value="RTA1 DOMAIN PROTEIN-RELATED"/>
    <property type="match status" value="1"/>
</dbReference>
<proteinExistence type="predicted"/>
<dbReference type="STRING" id="196109.A0A136JB99"/>
<evidence type="ECO:0000313" key="7">
    <source>
        <dbReference type="Proteomes" id="UP000070501"/>
    </source>
</evidence>
<name>A0A136JB99_9PEZI</name>
<feature type="transmembrane region" description="Helical" evidence="5">
    <location>
        <begin position="238"/>
        <end position="258"/>
    </location>
</feature>
<evidence type="ECO:0000256" key="1">
    <source>
        <dbReference type="ARBA" id="ARBA00004141"/>
    </source>
</evidence>
<organism evidence="6 7">
    <name type="scientific">Microdochium bolleyi</name>
    <dbReference type="NCBI Taxonomy" id="196109"/>
    <lineage>
        <taxon>Eukaryota</taxon>
        <taxon>Fungi</taxon>
        <taxon>Dikarya</taxon>
        <taxon>Ascomycota</taxon>
        <taxon>Pezizomycotina</taxon>
        <taxon>Sordariomycetes</taxon>
        <taxon>Xylariomycetidae</taxon>
        <taxon>Xylariales</taxon>
        <taxon>Microdochiaceae</taxon>
        <taxon>Microdochium</taxon>
    </lineage>
</organism>
<evidence type="ECO:0000256" key="5">
    <source>
        <dbReference type="SAM" id="Phobius"/>
    </source>
</evidence>
<keyword evidence="7" id="KW-1185">Reference proteome</keyword>
<keyword evidence="2 5" id="KW-0812">Transmembrane</keyword>
<keyword evidence="3 5" id="KW-1133">Transmembrane helix</keyword>
<feature type="transmembrane region" description="Helical" evidence="5">
    <location>
        <begin position="45"/>
        <end position="68"/>
    </location>
</feature>
<dbReference type="InterPro" id="IPR007568">
    <property type="entry name" value="RTA1"/>
</dbReference>
<feature type="transmembrane region" description="Helical" evidence="5">
    <location>
        <begin position="20"/>
        <end position="38"/>
    </location>
</feature>
<accession>A0A136JB99</accession>